<comment type="function">
    <text evidence="3">Component of the exocyst complex.</text>
</comment>
<dbReference type="InterPro" id="IPR004140">
    <property type="entry name" value="Exo70"/>
</dbReference>
<dbReference type="Proteomes" id="UP000241394">
    <property type="component" value="Chromosome LG23"/>
</dbReference>
<protein>
    <recommendedName>
        <fullName evidence="3">Exocyst subunit Exo70 family protein</fullName>
    </recommendedName>
</protein>
<dbReference type="GO" id="GO:0006887">
    <property type="term" value="P:exocytosis"/>
    <property type="evidence" value="ECO:0007669"/>
    <property type="project" value="UniProtKB-KW"/>
</dbReference>
<dbReference type="STRING" id="1590841.A0A2R6PRV6"/>
<accession>A0A2R6PRV6</accession>
<keyword evidence="6" id="KW-1185">Reference proteome</keyword>
<dbReference type="EMBL" id="NKQK01000023">
    <property type="protein sequence ID" value="PSR95767.1"/>
    <property type="molecule type" value="Genomic_DNA"/>
</dbReference>
<dbReference type="InterPro" id="IPR046364">
    <property type="entry name" value="Exo70_C"/>
</dbReference>
<dbReference type="OMA" id="ALQHIFM"/>
<dbReference type="SUPFAM" id="SSF74788">
    <property type="entry name" value="Cullin repeat-like"/>
    <property type="match status" value="1"/>
</dbReference>
<comment type="caution">
    <text evidence="5">The sequence shown here is derived from an EMBL/GenBank/DDBJ whole genome shotgun (WGS) entry which is preliminary data.</text>
</comment>
<name>A0A2R6PRV6_ACTCC</name>
<dbReference type="OrthoDB" id="1922221at2759"/>
<feature type="domain" description="Exocyst complex subunit Exo70 C-terminal" evidence="4">
    <location>
        <begin position="276"/>
        <end position="625"/>
    </location>
</feature>
<evidence type="ECO:0000259" key="4">
    <source>
        <dbReference type="Pfam" id="PF03081"/>
    </source>
</evidence>
<keyword evidence="3" id="KW-0653">Protein transport</keyword>
<evidence type="ECO:0000256" key="3">
    <source>
        <dbReference type="RuleBase" id="RU365026"/>
    </source>
</evidence>
<sequence length="640" mass="73108">MGDVMGDFAPITPTNECEEHVFIAARHMLKALGTSKNVSDDLRRLLADVDTHLSRRTQITVNMIDVTREVEEQLKFAQEKIMRWESNTSTIWASGPEKASDYLQAVYDIQRLTASLRSSPSSSSGNQKELLDRAHSVLQMAMERLEAELLHILAQNQQSFEPEYVSFHSCEEDIVSNVSIVSTEDESIGNTSRRDSSGTESEDHIVDLVHPDLISYIKSIANVMFASHYDQEFCHAFTNFWKDALDGYFFALRIDKLSIEGLLKMEWNCLNGKINKWIRAVKYVIRVYLAGEKRLFDQVLGEFGSVYSTCFVEASKGPMLCLLNFGEAVAIGTRRPEKLFKLLHMYEVLADLLQDVDSLFSSEVGSFIRTEFHELIMKLGDTVRATFMDFGHAVALNPSTNPCSKGVIHPLTKYVMNYINTIVVYACTLNLLLDGVQDGAELVPFAQNISLDNFCPLAHHLRSLTSYLEHNLDDKSRLYKDSSLKHIFMMNNIHYMVQKVRDSELVTLFGGEWIREYTAKFQQHATSYERVTWSSALSLLRDDGNTSRKSILKERYRGFNIYLEEVYKIQTGWFIPDTELRKDLRISISQNVIHAYQTFIGKNSGVIGEKHINYTADELENFILDFFEGSPMRLPSTHKK</sequence>
<dbReference type="InterPro" id="IPR016159">
    <property type="entry name" value="Cullin_repeat-like_dom_sf"/>
</dbReference>
<reference evidence="5 6" key="1">
    <citation type="submission" date="2017-07" db="EMBL/GenBank/DDBJ databases">
        <title>An improved, manually edited Actinidia chinensis var. chinensis (kiwifruit) genome highlights the challenges associated with draft genomes and gene prediction in plants.</title>
        <authorList>
            <person name="Pilkington S."/>
            <person name="Crowhurst R."/>
            <person name="Hilario E."/>
            <person name="Nardozza S."/>
            <person name="Fraser L."/>
            <person name="Peng Y."/>
            <person name="Gunaseelan K."/>
            <person name="Simpson R."/>
            <person name="Tahir J."/>
            <person name="Deroles S."/>
            <person name="Templeton K."/>
            <person name="Luo Z."/>
            <person name="Davy M."/>
            <person name="Cheng C."/>
            <person name="Mcneilage M."/>
            <person name="Scaglione D."/>
            <person name="Liu Y."/>
            <person name="Zhang Q."/>
            <person name="Datson P."/>
            <person name="De Silva N."/>
            <person name="Gardiner S."/>
            <person name="Bassett H."/>
            <person name="Chagne D."/>
            <person name="Mccallum J."/>
            <person name="Dzierzon H."/>
            <person name="Deng C."/>
            <person name="Wang Y.-Y."/>
            <person name="Barron N."/>
            <person name="Manako K."/>
            <person name="Bowen J."/>
            <person name="Foster T."/>
            <person name="Erridge Z."/>
            <person name="Tiffin H."/>
            <person name="Waite C."/>
            <person name="Davies K."/>
            <person name="Grierson E."/>
            <person name="Laing W."/>
            <person name="Kirk R."/>
            <person name="Chen X."/>
            <person name="Wood M."/>
            <person name="Montefiori M."/>
            <person name="Brummell D."/>
            <person name="Schwinn K."/>
            <person name="Catanach A."/>
            <person name="Fullerton C."/>
            <person name="Li D."/>
            <person name="Meiyalaghan S."/>
            <person name="Nieuwenhuizen N."/>
            <person name="Read N."/>
            <person name="Prakash R."/>
            <person name="Hunter D."/>
            <person name="Zhang H."/>
            <person name="Mckenzie M."/>
            <person name="Knabel M."/>
            <person name="Harris A."/>
            <person name="Allan A."/>
            <person name="Chen A."/>
            <person name="Janssen B."/>
            <person name="Plunkett B."/>
            <person name="Dwamena C."/>
            <person name="Voogd C."/>
            <person name="Leif D."/>
            <person name="Lafferty D."/>
            <person name="Souleyre E."/>
            <person name="Varkonyi-Gasic E."/>
            <person name="Gambi F."/>
            <person name="Hanley J."/>
            <person name="Yao J.-L."/>
            <person name="Cheung J."/>
            <person name="David K."/>
            <person name="Warren B."/>
            <person name="Marsh K."/>
            <person name="Snowden K."/>
            <person name="Lin-Wang K."/>
            <person name="Brian L."/>
            <person name="Martinez-Sanchez M."/>
            <person name="Wang M."/>
            <person name="Ileperuma N."/>
            <person name="Macnee N."/>
            <person name="Campin R."/>
            <person name="Mcatee P."/>
            <person name="Drummond R."/>
            <person name="Espley R."/>
            <person name="Ireland H."/>
            <person name="Wu R."/>
            <person name="Atkinson R."/>
            <person name="Karunairetnam S."/>
            <person name="Bulley S."/>
            <person name="Chunkath S."/>
            <person name="Hanley Z."/>
            <person name="Storey R."/>
            <person name="Thrimawithana A."/>
            <person name="Thomson S."/>
            <person name="David C."/>
            <person name="Testolin R."/>
        </authorList>
    </citation>
    <scope>NUCLEOTIDE SEQUENCE [LARGE SCALE GENOMIC DNA]</scope>
    <source>
        <strain evidence="6">cv. Red5</strain>
        <tissue evidence="5">Young leaf</tissue>
    </source>
</reference>
<dbReference type="GO" id="GO:0000145">
    <property type="term" value="C:exocyst"/>
    <property type="evidence" value="ECO:0007669"/>
    <property type="project" value="InterPro"/>
</dbReference>
<proteinExistence type="inferred from homology"/>
<dbReference type="PANTHER" id="PTHR12542">
    <property type="entry name" value="EXOCYST COMPLEX PROTEIN EXO70"/>
    <property type="match status" value="1"/>
</dbReference>
<dbReference type="Gene3D" id="1.20.1280.170">
    <property type="entry name" value="Exocyst complex component Exo70"/>
    <property type="match status" value="1"/>
</dbReference>
<dbReference type="GO" id="GO:0015031">
    <property type="term" value="P:protein transport"/>
    <property type="evidence" value="ECO:0007669"/>
    <property type="project" value="UniProtKB-KW"/>
</dbReference>
<evidence type="ECO:0000313" key="6">
    <source>
        <dbReference type="Proteomes" id="UP000241394"/>
    </source>
</evidence>
<keyword evidence="2 3" id="KW-0813">Transport</keyword>
<keyword evidence="3" id="KW-0268">Exocytosis</keyword>
<organism evidence="5 6">
    <name type="scientific">Actinidia chinensis var. chinensis</name>
    <name type="common">Chinese soft-hair kiwi</name>
    <dbReference type="NCBI Taxonomy" id="1590841"/>
    <lineage>
        <taxon>Eukaryota</taxon>
        <taxon>Viridiplantae</taxon>
        <taxon>Streptophyta</taxon>
        <taxon>Embryophyta</taxon>
        <taxon>Tracheophyta</taxon>
        <taxon>Spermatophyta</taxon>
        <taxon>Magnoliopsida</taxon>
        <taxon>eudicotyledons</taxon>
        <taxon>Gunneridae</taxon>
        <taxon>Pentapetalae</taxon>
        <taxon>asterids</taxon>
        <taxon>Ericales</taxon>
        <taxon>Actinidiaceae</taxon>
        <taxon>Actinidia</taxon>
    </lineage>
</organism>
<reference evidence="6" key="2">
    <citation type="journal article" date="2018" name="BMC Genomics">
        <title>A manually annotated Actinidia chinensis var. chinensis (kiwifruit) genome highlights the challenges associated with draft genomes and gene prediction in plants.</title>
        <authorList>
            <person name="Pilkington S.M."/>
            <person name="Crowhurst R."/>
            <person name="Hilario E."/>
            <person name="Nardozza S."/>
            <person name="Fraser L."/>
            <person name="Peng Y."/>
            <person name="Gunaseelan K."/>
            <person name="Simpson R."/>
            <person name="Tahir J."/>
            <person name="Deroles S.C."/>
            <person name="Templeton K."/>
            <person name="Luo Z."/>
            <person name="Davy M."/>
            <person name="Cheng C."/>
            <person name="McNeilage M."/>
            <person name="Scaglione D."/>
            <person name="Liu Y."/>
            <person name="Zhang Q."/>
            <person name="Datson P."/>
            <person name="De Silva N."/>
            <person name="Gardiner S.E."/>
            <person name="Bassett H."/>
            <person name="Chagne D."/>
            <person name="McCallum J."/>
            <person name="Dzierzon H."/>
            <person name="Deng C."/>
            <person name="Wang Y.Y."/>
            <person name="Barron L."/>
            <person name="Manako K."/>
            <person name="Bowen J."/>
            <person name="Foster T.M."/>
            <person name="Erridge Z.A."/>
            <person name="Tiffin H."/>
            <person name="Waite C.N."/>
            <person name="Davies K.M."/>
            <person name="Grierson E.P."/>
            <person name="Laing W.A."/>
            <person name="Kirk R."/>
            <person name="Chen X."/>
            <person name="Wood M."/>
            <person name="Montefiori M."/>
            <person name="Brummell D.A."/>
            <person name="Schwinn K.E."/>
            <person name="Catanach A."/>
            <person name="Fullerton C."/>
            <person name="Li D."/>
            <person name="Meiyalaghan S."/>
            <person name="Nieuwenhuizen N."/>
            <person name="Read N."/>
            <person name="Prakash R."/>
            <person name="Hunter D."/>
            <person name="Zhang H."/>
            <person name="McKenzie M."/>
            <person name="Knabel M."/>
            <person name="Harris A."/>
            <person name="Allan A.C."/>
            <person name="Gleave A."/>
            <person name="Chen A."/>
            <person name="Janssen B.J."/>
            <person name="Plunkett B."/>
            <person name="Ampomah-Dwamena C."/>
            <person name="Voogd C."/>
            <person name="Leif D."/>
            <person name="Lafferty D."/>
            <person name="Souleyre E.J.F."/>
            <person name="Varkonyi-Gasic E."/>
            <person name="Gambi F."/>
            <person name="Hanley J."/>
            <person name="Yao J.L."/>
            <person name="Cheung J."/>
            <person name="David K.M."/>
            <person name="Warren B."/>
            <person name="Marsh K."/>
            <person name="Snowden K.C."/>
            <person name="Lin-Wang K."/>
            <person name="Brian L."/>
            <person name="Martinez-Sanchez M."/>
            <person name="Wang M."/>
            <person name="Ileperuma N."/>
            <person name="Macnee N."/>
            <person name="Campin R."/>
            <person name="McAtee P."/>
            <person name="Drummond R.S.M."/>
            <person name="Espley R.V."/>
            <person name="Ireland H.S."/>
            <person name="Wu R."/>
            <person name="Atkinson R.G."/>
            <person name="Karunairetnam S."/>
            <person name="Bulley S."/>
            <person name="Chunkath S."/>
            <person name="Hanley Z."/>
            <person name="Storey R."/>
            <person name="Thrimawithana A.H."/>
            <person name="Thomson S."/>
            <person name="David C."/>
            <person name="Testolin R."/>
            <person name="Huang H."/>
            <person name="Hellens R.P."/>
            <person name="Schaffer R.J."/>
        </authorList>
    </citation>
    <scope>NUCLEOTIDE SEQUENCE [LARGE SCALE GENOMIC DNA]</scope>
    <source>
        <strain evidence="6">cv. Red5</strain>
    </source>
</reference>
<dbReference type="Pfam" id="PF20669">
    <property type="entry name" value="Exo70_N"/>
    <property type="match status" value="1"/>
</dbReference>
<dbReference type="Gramene" id="PSR95767">
    <property type="protein sequence ID" value="PSR95767"/>
    <property type="gene ID" value="CEY00_Acc21899"/>
</dbReference>
<dbReference type="InParanoid" id="A0A2R6PRV6"/>
<dbReference type="FunCoup" id="A0A2R6PRV6">
    <property type="interactions" value="3562"/>
</dbReference>
<comment type="similarity">
    <text evidence="1 3">Belongs to the EXO70 family.</text>
</comment>
<evidence type="ECO:0000256" key="2">
    <source>
        <dbReference type="ARBA" id="ARBA00022448"/>
    </source>
</evidence>
<dbReference type="PANTHER" id="PTHR12542:SF92">
    <property type="entry name" value="EXOCYST COMPLEX COMPONENT EXO70E2"/>
    <property type="match status" value="1"/>
</dbReference>
<evidence type="ECO:0000313" key="5">
    <source>
        <dbReference type="EMBL" id="PSR95767.1"/>
    </source>
</evidence>
<dbReference type="GO" id="GO:0005546">
    <property type="term" value="F:phosphatidylinositol-4,5-bisphosphate binding"/>
    <property type="evidence" value="ECO:0007669"/>
    <property type="project" value="InterPro"/>
</dbReference>
<gene>
    <name evidence="5" type="ORF">CEY00_Acc21899</name>
</gene>
<dbReference type="Pfam" id="PF03081">
    <property type="entry name" value="Exo70_C"/>
    <property type="match status" value="1"/>
</dbReference>
<dbReference type="AlphaFoldDB" id="A0A2R6PRV6"/>
<evidence type="ECO:0000256" key="1">
    <source>
        <dbReference type="ARBA" id="ARBA00006756"/>
    </source>
</evidence>